<organism evidence="1">
    <name type="scientific">Anguilla anguilla</name>
    <name type="common">European freshwater eel</name>
    <name type="synonym">Muraena anguilla</name>
    <dbReference type="NCBI Taxonomy" id="7936"/>
    <lineage>
        <taxon>Eukaryota</taxon>
        <taxon>Metazoa</taxon>
        <taxon>Chordata</taxon>
        <taxon>Craniata</taxon>
        <taxon>Vertebrata</taxon>
        <taxon>Euteleostomi</taxon>
        <taxon>Actinopterygii</taxon>
        <taxon>Neopterygii</taxon>
        <taxon>Teleostei</taxon>
        <taxon>Anguilliformes</taxon>
        <taxon>Anguillidae</taxon>
        <taxon>Anguilla</taxon>
    </lineage>
</organism>
<name>A0A0E9TZ78_ANGAN</name>
<reference evidence="1" key="1">
    <citation type="submission" date="2014-11" db="EMBL/GenBank/DDBJ databases">
        <authorList>
            <person name="Amaro Gonzalez C."/>
        </authorList>
    </citation>
    <scope>NUCLEOTIDE SEQUENCE</scope>
</reference>
<dbReference type="AlphaFoldDB" id="A0A0E9TZ78"/>
<accession>A0A0E9TZ78</accession>
<dbReference type="EMBL" id="GBXM01049741">
    <property type="protein sequence ID" value="JAH58836.1"/>
    <property type="molecule type" value="Transcribed_RNA"/>
</dbReference>
<evidence type="ECO:0000313" key="1">
    <source>
        <dbReference type="EMBL" id="JAH58836.1"/>
    </source>
</evidence>
<protein>
    <submittedName>
        <fullName evidence="1">Uncharacterized protein</fullName>
    </submittedName>
</protein>
<proteinExistence type="predicted"/>
<sequence>MGIITFPPSGAKSRHSLVFGLHRPLDVRCGRIKSHSFAFCNINFSV</sequence>
<reference evidence="1" key="2">
    <citation type="journal article" date="2015" name="Fish Shellfish Immunol.">
        <title>Early steps in the European eel (Anguilla anguilla)-Vibrio vulnificus interaction in the gills: Role of the RtxA13 toxin.</title>
        <authorList>
            <person name="Callol A."/>
            <person name="Pajuelo D."/>
            <person name="Ebbesson L."/>
            <person name="Teles M."/>
            <person name="MacKenzie S."/>
            <person name="Amaro C."/>
        </authorList>
    </citation>
    <scope>NUCLEOTIDE SEQUENCE</scope>
</reference>